<evidence type="ECO:0000313" key="8">
    <source>
        <dbReference type="EMBL" id="MBK7415650.1"/>
    </source>
</evidence>
<evidence type="ECO:0000256" key="5">
    <source>
        <dbReference type="ARBA" id="ARBA00023136"/>
    </source>
</evidence>
<dbReference type="Pfam" id="PF12698">
    <property type="entry name" value="ABC2_membrane_3"/>
    <property type="match status" value="1"/>
</dbReference>
<feature type="transmembrane region" description="Helical" evidence="6">
    <location>
        <begin position="21"/>
        <end position="41"/>
    </location>
</feature>
<feature type="transmembrane region" description="Helical" evidence="6">
    <location>
        <begin position="380"/>
        <end position="401"/>
    </location>
</feature>
<evidence type="ECO:0000256" key="1">
    <source>
        <dbReference type="ARBA" id="ARBA00004651"/>
    </source>
</evidence>
<evidence type="ECO:0000256" key="6">
    <source>
        <dbReference type="SAM" id="Phobius"/>
    </source>
</evidence>
<dbReference type="GO" id="GO:0140359">
    <property type="term" value="F:ABC-type transporter activity"/>
    <property type="evidence" value="ECO:0007669"/>
    <property type="project" value="InterPro"/>
</dbReference>
<feature type="transmembrane region" description="Helical" evidence="6">
    <location>
        <begin position="295"/>
        <end position="316"/>
    </location>
</feature>
<dbReference type="PANTHER" id="PTHR30294:SF38">
    <property type="entry name" value="TRANSPORT PERMEASE PROTEIN"/>
    <property type="match status" value="1"/>
</dbReference>
<evidence type="ECO:0000259" key="7">
    <source>
        <dbReference type="Pfam" id="PF12698"/>
    </source>
</evidence>
<dbReference type="EMBL" id="JADJMS010000022">
    <property type="protein sequence ID" value="MBK7415650.1"/>
    <property type="molecule type" value="Genomic_DNA"/>
</dbReference>
<keyword evidence="4 6" id="KW-1133">Transmembrane helix</keyword>
<feature type="transmembrane region" description="Helical" evidence="6">
    <location>
        <begin position="249"/>
        <end position="275"/>
    </location>
</feature>
<sequence>MSPRLLALWLKETIALTRDKHGLLALFIMPTIFILVMTMALRDAFTPGVTIDVSYSVVDLDQTPISKALVKRLNRVAAFKKIEGDNDLGSARNQLLQGKQSLVLVLPKEFGNRLLTPGGTDGKPAEPLSLLIDPALSPTLQLAFRNQVMAALGAVRADELTVKAGKLFGLPVAPGATLEKDWPDEIHSEAVRGNTNAKIPSSVQQNVPAWLIFAMFFVVIPVSSIFIIERQQGTLQRLRAMGVPFHLVLAGKLLPFFIVNQVQAALMVLVGMYLVPQFGSEALELPSSLPLLLNWWAVSSTVSLAAVSWALLIASIAKTSEQATIVGGVGNILMGAVGGIMVPKFIMPASMQKIAALSPMAWGLEGFHTVMLRHGSFADILPSLTQLLVFAVASLLAAIWLNQRALAAQS</sequence>
<evidence type="ECO:0000256" key="3">
    <source>
        <dbReference type="ARBA" id="ARBA00022692"/>
    </source>
</evidence>
<dbReference type="GO" id="GO:0005886">
    <property type="term" value="C:plasma membrane"/>
    <property type="evidence" value="ECO:0007669"/>
    <property type="project" value="UniProtKB-SubCell"/>
</dbReference>
<name>A0A935KA99_9RHOO</name>
<comment type="subcellular location">
    <subcellularLocation>
        <location evidence="1">Cell membrane</location>
        <topology evidence="1">Multi-pass membrane protein</topology>
    </subcellularLocation>
</comment>
<evidence type="ECO:0000313" key="9">
    <source>
        <dbReference type="Proteomes" id="UP000739411"/>
    </source>
</evidence>
<keyword evidence="3 6" id="KW-0812">Transmembrane</keyword>
<comment type="caution">
    <text evidence="8">The sequence shown here is derived from an EMBL/GenBank/DDBJ whole genome shotgun (WGS) entry which is preliminary data.</text>
</comment>
<gene>
    <name evidence="8" type="ORF">IPJ38_11605</name>
</gene>
<dbReference type="InterPro" id="IPR051449">
    <property type="entry name" value="ABC-2_transporter_component"/>
</dbReference>
<evidence type="ECO:0000256" key="4">
    <source>
        <dbReference type="ARBA" id="ARBA00022989"/>
    </source>
</evidence>
<keyword evidence="2" id="KW-1003">Cell membrane</keyword>
<protein>
    <submittedName>
        <fullName evidence="8">ABC transporter permease</fullName>
    </submittedName>
</protein>
<dbReference type="Gene3D" id="3.40.1710.10">
    <property type="entry name" value="abc type-2 transporter like domain"/>
    <property type="match status" value="1"/>
</dbReference>
<reference evidence="8 9" key="1">
    <citation type="submission" date="2020-10" db="EMBL/GenBank/DDBJ databases">
        <title>Connecting structure to function with the recovery of over 1000 high-quality activated sludge metagenome-assembled genomes encoding full-length rRNA genes using long-read sequencing.</title>
        <authorList>
            <person name="Singleton C.M."/>
            <person name="Petriglieri F."/>
            <person name="Kristensen J.M."/>
            <person name="Kirkegaard R.H."/>
            <person name="Michaelsen T.Y."/>
            <person name="Andersen M.H."/>
            <person name="Karst S.M."/>
            <person name="Dueholm M.S."/>
            <person name="Nielsen P.H."/>
            <person name="Albertsen M."/>
        </authorList>
    </citation>
    <scope>NUCLEOTIDE SEQUENCE [LARGE SCALE GENOMIC DNA]</scope>
    <source>
        <strain evidence="8">EsbW_18-Q3-R4-48_BATAC.463</strain>
    </source>
</reference>
<organism evidence="8 9">
    <name type="scientific">Candidatus Dechloromonas phosphorivorans</name>
    <dbReference type="NCBI Taxonomy" id="2899244"/>
    <lineage>
        <taxon>Bacteria</taxon>
        <taxon>Pseudomonadati</taxon>
        <taxon>Pseudomonadota</taxon>
        <taxon>Betaproteobacteria</taxon>
        <taxon>Rhodocyclales</taxon>
        <taxon>Azonexaceae</taxon>
        <taxon>Dechloromonas</taxon>
    </lineage>
</organism>
<dbReference type="PANTHER" id="PTHR30294">
    <property type="entry name" value="MEMBRANE COMPONENT OF ABC TRANSPORTER YHHJ-RELATED"/>
    <property type="match status" value="1"/>
</dbReference>
<feature type="domain" description="ABC-2 type transporter transmembrane" evidence="7">
    <location>
        <begin position="23"/>
        <end position="400"/>
    </location>
</feature>
<feature type="transmembrane region" description="Helical" evidence="6">
    <location>
        <begin position="207"/>
        <end position="228"/>
    </location>
</feature>
<evidence type="ECO:0000256" key="2">
    <source>
        <dbReference type="ARBA" id="ARBA00022475"/>
    </source>
</evidence>
<dbReference type="Proteomes" id="UP000739411">
    <property type="component" value="Unassembled WGS sequence"/>
</dbReference>
<keyword evidence="5 6" id="KW-0472">Membrane</keyword>
<feature type="transmembrane region" description="Helical" evidence="6">
    <location>
        <begin position="323"/>
        <end position="342"/>
    </location>
</feature>
<proteinExistence type="predicted"/>
<dbReference type="InterPro" id="IPR013525">
    <property type="entry name" value="ABC2_TM"/>
</dbReference>
<dbReference type="AlphaFoldDB" id="A0A935KA99"/>
<accession>A0A935KA99</accession>